<organism evidence="3 4">
    <name type="scientific">Eimeria brunetti</name>
    <dbReference type="NCBI Taxonomy" id="51314"/>
    <lineage>
        <taxon>Eukaryota</taxon>
        <taxon>Sar</taxon>
        <taxon>Alveolata</taxon>
        <taxon>Apicomplexa</taxon>
        <taxon>Conoidasida</taxon>
        <taxon>Coccidia</taxon>
        <taxon>Eucoccidiorida</taxon>
        <taxon>Eimeriorina</taxon>
        <taxon>Eimeriidae</taxon>
        <taxon>Eimeria</taxon>
    </lineage>
</organism>
<keyword evidence="4" id="KW-1185">Reference proteome</keyword>
<feature type="region of interest" description="Disordered" evidence="1">
    <location>
        <begin position="175"/>
        <end position="223"/>
    </location>
</feature>
<proteinExistence type="predicted"/>
<dbReference type="InterPro" id="IPR021288">
    <property type="entry name" value="Surface_antigen"/>
</dbReference>
<dbReference type="VEuPathDB" id="ToxoDB:EBH_0007460"/>
<dbReference type="Proteomes" id="UP000030750">
    <property type="component" value="Unassembled WGS sequence"/>
</dbReference>
<gene>
    <name evidence="3" type="ORF">EBH_0007460</name>
</gene>
<keyword evidence="2" id="KW-0732">Signal</keyword>
<dbReference type="Pfam" id="PF11054">
    <property type="entry name" value="Surface_antigen"/>
    <property type="match status" value="1"/>
</dbReference>
<evidence type="ECO:0000313" key="4">
    <source>
        <dbReference type="Proteomes" id="UP000030750"/>
    </source>
</evidence>
<accession>U6LQ33</accession>
<evidence type="ECO:0000256" key="2">
    <source>
        <dbReference type="SAM" id="SignalP"/>
    </source>
</evidence>
<feature type="signal peptide" evidence="2">
    <location>
        <begin position="1"/>
        <end position="24"/>
    </location>
</feature>
<dbReference type="AlphaFoldDB" id="U6LQ33"/>
<reference evidence="3" key="2">
    <citation type="submission" date="2013-10" db="EMBL/GenBank/DDBJ databases">
        <authorList>
            <person name="Aslett M."/>
        </authorList>
    </citation>
    <scope>NUCLEOTIDE SEQUENCE [LARGE SCALE GENOMIC DNA]</scope>
    <source>
        <strain evidence="3">Houghton</strain>
    </source>
</reference>
<feature type="chain" id="PRO_5004674003" evidence="2">
    <location>
        <begin position="25"/>
        <end position="284"/>
    </location>
</feature>
<feature type="compositionally biased region" description="Acidic residues" evidence="1">
    <location>
        <begin position="187"/>
        <end position="198"/>
    </location>
</feature>
<protein>
    <submittedName>
        <fullName evidence="3">SAG family member</fullName>
    </submittedName>
</protein>
<evidence type="ECO:0000313" key="3">
    <source>
        <dbReference type="EMBL" id="CDJ51388.1"/>
    </source>
</evidence>
<reference evidence="3" key="1">
    <citation type="submission" date="2013-10" db="EMBL/GenBank/DDBJ databases">
        <title>Genomic analysis of the causative agents of coccidiosis in chickens.</title>
        <authorList>
            <person name="Reid A.J."/>
            <person name="Blake D."/>
            <person name="Billington K."/>
            <person name="Browne H."/>
            <person name="Dunn M."/>
            <person name="Hung S."/>
            <person name="Kawahara F."/>
            <person name="Miranda-Saavedra D."/>
            <person name="Mourier T."/>
            <person name="Nagra H."/>
            <person name="Otto T.D."/>
            <person name="Rawlings N."/>
            <person name="Sanchez A."/>
            <person name="Sanders M."/>
            <person name="Subramaniam C."/>
            <person name="Tay Y."/>
            <person name="Dear P."/>
            <person name="Doerig C."/>
            <person name="Gruber A."/>
            <person name="Parkinson J."/>
            <person name="Shirley M."/>
            <person name="Wan K.L."/>
            <person name="Berriman M."/>
            <person name="Tomley F."/>
            <person name="Pain A."/>
        </authorList>
    </citation>
    <scope>NUCLEOTIDE SEQUENCE [LARGE SCALE GENOMIC DNA]</scope>
    <source>
        <strain evidence="3">Houghton</strain>
    </source>
</reference>
<dbReference type="OrthoDB" id="347384at2759"/>
<name>U6LQ33_9EIME</name>
<dbReference type="EMBL" id="HG712792">
    <property type="protein sequence ID" value="CDJ51388.1"/>
    <property type="molecule type" value="Genomic_DNA"/>
</dbReference>
<sequence length="284" mass="29641">MAALKFLSLATAAVFLLDTKGGNASSSTTTTNEVVRVDCSEAMNVARSRVGFTDLAVGKDTGEVLPIEPTGSLQVTGSNYVDEVCKALKAEGSGTPTSKSTTLNGTYAHAVQEGANADCKAAVDYWKAALKNFTGLPPTYTSETDLYKNSQNVSFISLFNPKENPKVDCAYFTCPAKQTDNNPPVEGDGEEEEGEEGEPGGGSKQPGDNVKNSMGRNIESGDVSATDKEVKALVCITTPNALTKDTAPYTQSQWDQITTGLNGSAAAVPTFLGLLAAAVGSFLL</sequence>
<evidence type="ECO:0000256" key="1">
    <source>
        <dbReference type="SAM" id="MobiDB-lite"/>
    </source>
</evidence>